<keyword evidence="8" id="KW-1185">Reference proteome</keyword>
<feature type="transmembrane region" description="Helical" evidence="5">
    <location>
        <begin position="27"/>
        <end position="51"/>
    </location>
</feature>
<dbReference type="GO" id="GO:0004930">
    <property type="term" value="F:G protein-coupled receptor activity"/>
    <property type="evidence" value="ECO:0007669"/>
    <property type="project" value="InterPro"/>
</dbReference>
<name>A0A2A2KKH2_9BILA</name>
<evidence type="ECO:0000256" key="4">
    <source>
        <dbReference type="ARBA" id="ARBA00023136"/>
    </source>
</evidence>
<dbReference type="PANTHER" id="PTHR23017">
    <property type="entry name" value="SERPENTINE RECEPTOR, CLASS X"/>
    <property type="match status" value="1"/>
</dbReference>
<evidence type="ECO:0000256" key="2">
    <source>
        <dbReference type="ARBA" id="ARBA00022692"/>
    </source>
</evidence>
<proteinExistence type="predicted"/>
<feature type="transmembrane region" description="Helical" evidence="5">
    <location>
        <begin position="58"/>
        <end position="81"/>
    </location>
</feature>
<dbReference type="PANTHER" id="PTHR23017:SF3">
    <property type="entry name" value="G-PROTEIN COUPLED RECEPTORS FAMILY 1 PROFILE DOMAIN-CONTAINING PROTEIN"/>
    <property type="match status" value="1"/>
</dbReference>
<sequence>MAESDNSNAFSDLHLFGSESLENAFCAFLLFFFSLVGILANVTSAAVILHLNVFNNGFGLLAAFHAFSNCGVLLVICFWSSPAIYFGISPSLNYFNHCMGQLAMFFWSAAIHSIILVSINRFIGITFPSHYRWM</sequence>
<dbReference type="EMBL" id="LIAE01008351">
    <property type="protein sequence ID" value="PAV74319.1"/>
    <property type="molecule type" value="Genomic_DNA"/>
</dbReference>
<comment type="subcellular location">
    <subcellularLocation>
        <location evidence="1">Membrane</location>
    </subcellularLocation>
</comment>
<feature type="transmembrane region" description="Helical" evidence="5">
    <location>
        <begin position="101"/>
        <end position="123"/>
    </location>
</feature>
<keyword evidence="3 5" id="KW-1133">Transmembrane helix</keyword>
<dbReference type="Gene3D" id="1.20.1070.10">
    <property type="entry name" value="Rhodopsin 7-helix transmembrane proteins"/>
    <property type="match status" value="1"/>
</dbReference>
<dbReference type="PROSITE" id="PS00237">
    <property type="entry name" value="G_PROTEIN_RECEP_F1_1"/>
    <property type="match status" value="1"/>
</dbReference>
<comment type="caution">
    <text evidence="7">The sequence shown here is derived from an EMBL/GenBank/DDBJ whole genome shotgun (WGS) entry which is preliminary data.</text>
</comment>
<protein>
    <recommendedName>
        <fullName evidence="6">7TM GPCR serpentine receptor class x (Srx) domain-containing protein</fullName>
    </recommendedName>
</protein>
<gene>
    <name evidence="7" type="ORF">WR25_13829</name>
</gene>
<dbReference type="AlphaFoldDB" id="A0A2A2KKH2"/>
<keyword evidence="2 5" id="KW-0812">Transmembrane</keyword>
<evidence type="ECO:0000256" key="3">
    <source>
        <dbReference type="ARBA" id="ARBA00022989"/>
    </source>
</evidence>
<evidence type="ECO:0000313" key="8">
    <source>
        <dbReference type="Proteomes" id="UP000218231"/>
    </source>
</evidence>
<evidence type="ECO:0000313" key="7">
    <source>
        <dbReference type="EMBL" id="PAV74319.1"/>
    </source>
</evidence>
<reference evidence="7 8" key="1">
    <citation type="journal article" date="2017" name="Curr. Biol.">
        <title>Genome architecture and evolution of a unichromosomal asexual nematode.</title>
        <authorList>
            <person name="Fradin H."/>
            <person name="Zegar C."/>
            <person name="Gutwein M."/>
            <person name="Lucas J."/>
            <person name="Kovtun M."/>
            <person name="Corcoran D."/>
            <person name="Baugh L.R."/>
            <person name="Kiontke K."/>
            <person name="Gunsalus K."/>
            <person name="Fitch D.H."/>
            <person name="Piano F."/>
        </authorList>
    </citation>
    <scope>NUCLEOTIDE SEQUENCE [LARGE SCALE GENOMIC DNA]</scope>
    <source>
        <strain evidence="7">PF1309</strain>
    </source>
</reference>
<dbReference type="GO" id="GO:0016020">
    <property type="term" value="C:membrane"/>
    <property type="evidence" value="ECO:0007669"/>
    <property type="project" value="UniProtKB-SubCell"/>
</dbReference>
<keyword evidence="4 5" id="KW-0472">Membrane</keyword>
<organism evidence="7 8">
    <name type="scientific">Diploscapter pachys</name>
    <dbReference type="NCBI Taxonomy" id="2018661"/>
    <lineage>
        <taxon>Eukaryota</taxon>
        <taxon>Metazoa</taxon>
        <taxon>Ecdysozoa</taxon>
        <taxon>Nematoda</taxon>
        <taxon>Chromadorea</taxon>
        <taxon>Rhabditida</taxon>
        <taxon>Rhabditina</taxon>
        <taxon>Rhabditomorpha</taxon>
        <taxon>Rhabditoidea</taxon>
        <taxon>Rhabditidae</taxon>
        <taxon>Diploscapter</taxon>
    </lineage>
</organism>
<evidence type="ECO:0000256" key="1">
    <source>
        <dbReference type="ARBA" id="ARBA00004370"/>
    </source>
</evidence>
<dbReference type="Proteomes" id="UP000218231">
    <property type="component" value="Unassembled WGS sequence"/>
</dbReference>
<accession>A0A2A2KKH2</accession>
<evidence type="ECO:0000259" key="6">
    <source>
        <dbReference type="Pfam" id="PF10328"/>
    </source>
</evidence>
<dbReference type="OrthoDB" id="5874085at2759"/>
<dbReference type="InterPro" id="IPR000276">
    <property type="entry name" value="GPCR_Rhodpsn"/>
</dbReference>
<feature type="domain" description="7TM GPCR serpentine receptor class x (Srx)" evidence="6">
    <location>
        <begin position="31"/>
        <end position="133"/>
    </location>
</feature>
<dbReference type="InterPro" id="IPR019430">
    <property type="entry name" value="7TM_GPCR_serpentine_rcpt_Srx"/>
</dbReference>
<dbReference type="Pfam" id="PF10328">
    <property type="entry name" value="7TM_GPCR_Srx"/>
    <property type="match status" value="1"/>
</dbReference>
<dbReference type="SUPFAM" id="SSF81321">
    <property type="entry name" value="Family A G protein-coupled receptor-like"/>
    <property type="match status" value="1"/>
</dbReference>
<evidence type="ECO:0000256" key="5">
    <source>
        <dbReference type="SAM" id="Phobius"/>
    </source>
</evidence>